<feature type="region of interest" description="Disordered" evidence="1">
    <location>
        <begin position="161"/>
        <end position="191"/>
    </location>
</feature>
<organism evidence="2 3">
    <name type="scientific">Pleurodeles waltl</name>
    <name type="common">Iberian ribbed newt</name>
    <dbReference type="NCBI Taxonomy" id="8319"/>
    <lineage>
        <taxon>Eukaryota</taxon>
        <taxon>Metazoa</taxon>
        <taxon>Chordata</taxon>
        <taxon>Craniata</taxon>
        <taxon>Vertebrata</taxon>
        <taxon>Euteleostomi</taxon>
        <taxon>Amphibia</taxon>
        <taxon>Batrachia</taxon>
        <taxon>Caudata</taxon>
        <taxon>Salamandroidea</taxon>
        <taxon>Salamandridae</taxon>
        <taxon>Pleurodelinae</taxon>
        <taxon>Pleurodeles</taxon>
    </lineage>
</organism>
<accession>A0AAV7NR43</accession>
<dbReference type="Proteomes" id="UP001066276">
    <property type="component" value="Chromosome 8"/>
</dbReference>
<comment type="caution">
    <text evidence="2">The sequence shown here is derived from an EMBL/GenBank/DDBJ whole genome shotgun (WGS) entry which is preliminary data.</text>
</comment>
<name>A0AAV7NR43_PLEWA</name>
<gene>
    <name evidence="2" type="ORF">NDU88_003930</name>
</gene>
<keyword evidence="3" id="KW-1185">Reference proteome</keyword>
<evidence type="ECO:0000313" key="3">
    <source>
        <dbReference type="Proteomes" id="UP001066276"/>
    </source>
</evidence>
<protein>
    <submittedName>
        <fullName evidence="2">Uncharacterized protein</fullName>
    </submittedName>
</protein>
<feature type="compositionally biased region" description="Pro residues" evidence="1">
    <location>
        <begin position="221"/>
        <end position="235"/>
    </location>
</feature>
<evidence type="ECO:0000256" key="1">
    <source>
        <dbReference type="SAM" id="MobiDB-lite"/>
    </source>
</evidence>
<sequence>MGPLLLVWSPRRRPLLANVLLLPTGGQMRYAKYKGIKGRGDSATEILRRRPLAQSVLPAPFQVHNLLFGVRGEPPQVTPALHCHFCMPRRGGTAPPPTAKSRILTPIRWEENSHRSLLLPPRRVRAVSSSAPTFYQYFFTALGPARVAIRLVTFRPGLTARADAGPSPTALQPDDSVNAEEGSGLPLFTGSPRFPGLEDREVLPLSLAVLCSLLLRPLPASLPPGDSGPPPPTPGVSPRDRYQRHPWRSTVAARCSPCLAATRVPGADVSAGAEESSGWAPLTGSPHCLGPGGREAPLLSPPVLCSPLLRLRCWLQMSRDHSCWPQGGPRETGISVLRGAPQPQATIHGASRLPESPARSRGLRTRHQRRAFQV</sequence>
<feature type="region of interest" description="Disordered" evidence="1">
    <location>
        <begin position="221"/>
        <end position="243"/>
    </location>
</feature>
<dbReference type="AlphaFoldDB" id="A0AAV7NR43"/>
<feature type="region of interest" description="Disordered" evidence="1">
    <location>
        <begin position="346"/>
        <end position="374"/>
    </location>
</feature>
<feature type="compositionally biased region" description="Basic residues" evidence="1">
    <location>
        <begin position="361"/>
        <end position="374"/>
    </location>
</feature>
<dbReference type="EMBL" id="JANPWB010000012">
    <property type="protein sequence ID" value="KAJ1115708.1"/>
    <property type="molecule type" value="Genomic_DNA"/>
</dbReference>
<reference evidence="2" key="1">
    <citation type="journal article" date="2022" name="bioRxiv">
        <title>Sequencing and chromosome-scale assembly of the giantPleurodeles waltlgenome.</title>
        <authorList>
            <person name="Brown T."/>
            <person name="Elewa A."/>
            <person name="Iarovenko S."/>
            <person name="Subramanian E."/>
            <person name="Araus A.J."/>
            <person name="Petzold A."/>
            <person name="Susuki M."/>
            <person name="Suzuki K.-i.T."/>
            <person name="Hayashi T."/>
            <person name="Toyoda A."/>
            <person name="Oliveira C."/>
            <person name="Osipova E."/>
            <person name="Leigh N.D."/>
            <person name="Simon A."/>
            <person name="Yun M.H."/>
        </authorList>
    </citation>
    <scope>NUCLEOTIDE SEQUENCE</scope>
    <source>
        <strain evidence="2">20211129_DDA</strain>
        <tissue evidence="2">Liver</tissue>
    </source>
</reference>
<evidence type="ECO:0000313" key="2">
    <source>
        <dbReference type="EMBL" id="KAJ1115708.1"/>
    </source>
</evidence>
<proteinExistence type="predicted"/>